<keyword evidence="9" id="KW-1185">Reference proteome</keyword>
<proteinExistence type="inferred from homology"/>
<dbReference type="Proteomes" id="UP000092993">
    <property type="component" value="Unassembled WGS sequence"/>
</dbReference>
<comment type="similarity">
    <text evidence="2 7">Belongs to the glycosyltransferase 3 family.</text>
</comment>
<reference evidence="8 9" key="1">
    <citation type="submission" date="2016-03" db="EMBL/GenBank/DDBJ databases">
        <title>Whole genome sequencing of Grifola frondosa 9006-11.</title>
        <authorList>
            <person name="Min B."/>
            <person name="Park H."/>
            <person name="Kim J.-G."/>
            <person name="Cho H."/>
            <person name="Oh Y.-L."/>
            <person name="Kong W.-S."/>
            <person name="Choi I.-G."/>
        </authorList>
    </citation>
    <scope>NUCLEOTIDE SEQUENCE [LARGE SCALE GENOMIC DNA]</scope>
    <source>
        <strain evidence="8 9">9006-11</strain>
    </source>
</reference>
<dbReference type="UniPathway" id="UPA00164"/>
<evidence type="ECO:0000256" key="6">
    <source>
        <dbReference type="ARBA" id="ARBA00047345"/>
    </source>
</evidence>
<evidence type="ECO:0000313" key="8">
    <source>
        <dbReference type="EMBL" id="OBZ79515.1"/>
    </source>
</evidence>
<dbReference type="EC" id="2.4.1.11" evidence="7"/>
<evidence type="ECO:0000256" key="3">
    <source>
        <dbReference type="ARBA" id="ARBA00022676"/>
    </source>
</evidence>
<dbReference type="Gene3D" id="3.40.50.2000">
    <property type="entry name" value="Glycogen Phosphorylase B"/>
    <property type="match status" value="1"/>
</dbReference>
<evidence type="ECO:0000256" key="2">
    <source>
        <dbReference type="ARBA" id="ARBA00010686"/>
    </source>
</evidence>
<dbReference type="GO" id="GO:0005737">
    <property type="term" value="C:cytoplasm"/>
    <property type="evidence" value="ECO:0007669"/>
    <property type="project" value="TreeGrafter"/>
</dbReference>
<dbReference type="STRING" id="5627.A0A1C7MRM4"/>
<sequence>MADDANDPILNQIRRVQLFNSSMDCIKVVSHPDFLNSNNPILGLDYEEFVGGCHLEDVAAAHQPVQPRRTPELSARLEESRHRIFDGETAGAEEGVSECFHGMTEEEDFDFGMERMMPNSVPASPRVQMSGIATSGDIGMLTEEMRFIVCSEHTVVFNSDDYQVQALGTSDYRR</sequence>
<accession>A0A1C7MRM4</accession>
<keyword evidence="3 7" id="KW-0328">Glycosyltransferase</keyword>
<name>A0A1C7MRM4_GRIFR</name>
<dbReference type="Pfam" id="PF05693">
    <property type="entry name" value="Glycogen_syn"/>
    <property type="match status" value="1"/>
</dbReference>
<gene>
    <name evidence="8" type="ORF">A0H81_01199</name>
</gene>
<comment type="pathway">
    <text evidence="1 7">Glycan biosynthesis; glycogen biosynthesis.</text>
</comment>
<evidence type="ECO:0000256" key="4">
    <source>
        <dbReference type="ARBA" id="ARBA00022679"/>
    </source>
</evidence>
<evidence type="ECO:0000313" key="9">
    <source>
        <dbReference type="Proteomes" id="UP000092993"/>
    </source>
</evidence>
<evidence type="ECO:0000256" key="5">
    <source>
        <dbReference type="ARBA" id="ARBA00023056"/>
    </source>
</evidence>
<dbReference type="PANTHER" id="PTHR10176">
    <property type="entry name" value="GLYCOGEN SYNTHASE"/>
    <property type="match status" value="1"/>
</dbReference>
<dbReference type="EMBL" id="LUGG01000001">
    <property type="protein sequence ID" value="OBZ79515.1"/>
    <property type="molecule type" value="Genomic_DNA"/>
</dbReference>
<organism evidence="8 9">
    <name type="scientific">Grifola frondosa</name>
    <name type="common">Maitake</name>
    <name type="synonym">Polyporus frondosus</name>
    <dbReference type="NCBI Taxonomy" id="5627"/>
    <lineage>
        <taxon>Eukaryota</taxon>
        <taxon>Fungi</taxon>
        <taxon>Dikarya</taxon>
        <taxon>Basidiomycota</taxon>
        <taxon>Agaricomycotina</taxon>
        <taxon>Agaricomycetes</taxon>
        <taxon>Polyporales</taxon>
        <taxon>Grifolaceae</taxon>
        <taxon>Grifola</taxon>
    </lineage>
</organism>
<protein>
    <recommendedName>
        <fullName evidence="7">Glycogen [starch] synthase</fullName>
        <ecNumber evidence="7">2.4.1.11</ecNumber>
    </recommendedName>
</protein>
<comment type="caution">
    <text evidence="8">The sequence shown here is derived from an EMBL/GenBank/DDBJ whole genome shotgun (WGS) entry which is preliminary data.</text>
</comment>
<dbReference type="OrthoDB" id="3165478at2759"/>
<evidence type="ECO:0000256" key="1">
    <source>
        <dbReference type="ARBA" id="ARBA00004964"/>
    </source>
</evidence>
<keyword evidence="4 7" id="KW-0808">Transferase</keyword>
<keyword evidence="5 7" id="KW-0320">Glycogen biosynthesis</keyword>
<comment type="function">
    <text evidence="7">Transfers the glycosyl residue from UDP-Glc to the non-reducing end of alpha-1,4-glucan.</text>
</comment>
<dbReference type="GO" id="GO:0005978">
    <property type="term" value="P:glycogen biosynthetic process"/>
    <property type="evidence" value="ECO:0007669"/>
    <property type="project" value="UniProtKB-UniPathway"/>
</dbReference>
<dbReference type="InterPro" id="IPR008631">
    <property type="entry name" value="Glycogen_synth"/>
</dbReference>
<comment type="catalytic activity">
    <reaction evidence="6">
        <text>[(1-&gt;4)-alpha-D-glucosyl](n) + UDP-alpha-D-glucose = [(1-&gt;4)-alpha-D-glucosyl](n+1) + UDP + H(+)</text>
        <dbReference type="Rhea" id="RHEA:18549"/>
        <dbReference type="Rhea" id="RHEA-COMP:9584"/>
        <dbReference type="Rhea" id="RHEA-COMP:9587"/>
        <dbReference type="ChEBI" id="CHEBI:15378"/>
        <dbReference type="ChEBI" id="CHEBI:15444"/>
        <dbReference type="ChEBI" id="CHEBI:58223"/>
        <dbReference type="ChEBI" id="CHEBI:58885"/>
        <dbReference type="EC" id="2.4.1.11"/>
    </reaction>
    <physiologicalReaction direction="left-to-right" evidence="6">
        <dbReference type="Rhea" id="RHEA:18550"/>
    </physiologicalReaction>
</comment>
<dbReference type="AlphaFoldDB" id="A0A1C7MRM4"/>
<dbReference type="PANTHER" id="PTHR10176:SF3">
    <property type="entry name" value="GLYCOGEN [STARCH] SYNTHASE"/>
    <property type="match status" value="1"/>
</dbReference>
<dbReference type="GO" id="GO:0004373">
    <property type="term" value="F:alpha-1,4-glucan glucosyltransferase (UDP-glucose donor) activity"/>
    <property type="evidence" value="ECO:0007669"/>
    <property type="project" value="UniProtKB-EC"/>
</dbReference>
<evidence type="ECO:0000256" key="7">
    <source>
        <dbReference type="RuleBase" id="RU363104"/>
    </source>
</evidence>